<feature type="domain" description="Spindle body associated protein C-terminal" evidence="3">
    <location>
        <begin position="817"/>
        <end position="895"/>
    </location>
</feature>
<protein>
    <recommendedName>
        <fullName evidence="6">Sfi1 spindle body domain-containing protein</fullName>
    </recommendedName>
</protein>
<dbReference type="EMBL" id="HE978321">
    <property type="protein sequence ID" value="CCK71661.1"/>
    <property type="molecule type" value="Genomic_DNA"/>
</dbReference>
<feature type="region of interest" description="Disordered" evidence="1">
    <location>
        <begin position="816"/>
        <end position="835"/>
    </location>
</feature>
<evidence type="ECO:0000259" key="3">
    <source>
        <dbReference type="Pfam" id="PF10638"/>
    </source>
</evidence>
<feature type="compositionally biased region" description="Low complexity" evidence="1">
    <location>
        <begin position="857"/>
        <end position="871"/>
    </location>
</feature>
<feature type="region of interest" description="Disordered" evidence="1">
    <location>
        <begin position="851"/>
        <end position="924"/>
    </location>
</feature>
<dbReference type="RefSeq" id="XP_022465906.1">
    <property type="nucleotide sequence ID" value="XM_022609517.1"/>
</dbReference>
<reference evidence="5" key="2">
    <citation type="submission" date="2012-08" db="EMBL/GenBank/DDBJ databases">
        <title>Genome sequence of Kazachstania naganishii.</title>
        <authorList>
            <person name="Gordon J.L."/>
            <person name="Armisen D."/>
            <person name="Proux-Wera E."/>
            <person name="OhEigeartaigh S.S."/>
            <person name="Byrne K.P."/>
            <person name="Wolfe K.H."/>
        </authorList>
    </citation>
    <scope>NUCLEOTIDE SEQUENCE [LARGE SCALE GENOMIC DNA]</scope>
    <source>
        <strain evidence="5">ATCC MYA-139 / BCRC 22969 / CBS 8797 / CCRC 22969 / KCTC 17520 / NBRC 10181 / NCYC 3082</strain>
    </source>
</reference>
<dbReference type="KEGG" id="kng:KNAG_0H02460"/>
<dbReference type="InterPro" id="IPR013665">
    <property type="entry name" value="Sfi1_dom"/>
</dbReference>
<dbReference type="OMA" id="WDRATVR"/>
<evidence type="ECO:0000313" key="4">
    <source>
        <dbReference type="EMBL" id="CCK71661.1"/>
    </source>
</evidence>
<dbReference type="InterPro" id="IPR018907">
    <property type="entry name" value="Spindle_body_associated_C_dom"/>
</dbReference>
<gene>
    <name evidence="4" type="primary">KNAG0H02460</name>
    <name evidence="4" type="ordered locus">KNAG_0H02460</name>
</gene>
<dbReference type="HOGENOM" id="CLU_304658_0_0_1"/>
<keyword evidence="5" id="KW-1185">Reference proteome</keyword>
<organism evidence="4 5">
    <name type="scientific">Huiozyma naganishii (strain ATCC MYA-139 / BCRC 22969 / CBS 8797 / KCTC 17520 / NBRC 10181 / NCYC 3082 / Yp74L-3)</name>
    <name type="common">Yeast</name>
    <name type="synonym">Kazachstania naganishii</name>
    <dbReference type="NCBI Taxonomy" id="1071383"/>
    <lineage>
        <taxon>Eukaryota</taxon>
        <taxon>Fungi</taxon>
        <taxon>Dikarya</taxon>
        <taxon>Ascomycota</taxon>
        <taxon>Saccharomycotina</taxon>
        <taxon>Saccharomycetes</taxon>
        <taxon>Saccharomycetales</taxon>
        <taxon>Saccharomycetaceae</taxon>
        <taxon>Huiozyma</taxon>
    </lineage>
</organism>
<sequence>MDDGDTAALFRDGERAESRNGVPDTIDLVTGGLINVSTERLLQESLTGLLGSVIGGIDEESRGYISDTDVVGRRLFEDLKVSSADDEIPTTGQEESRYEGLPKDTMFQIRQVEHVLEMLYNTIQVFLLRNSMSLTFLKMFKAYVQHLVEFDRNPLKDPNLLILQDELHKNKLMRLTEPIEKVIKTFLIEPDNLIMRFTYFEFQSRERLLKTALSLWRIKLAGHGNYLIYERFIRAKFFGSWKVTADKYAKELLQQSGFANELRLKEFVLDKLLLKLDASKRMGLVADNKFNRVYWRKIVKRFDSLAKAENHLRDWRRLTSMNLFWRKWVLEHKAQNFHPRSLHLQRGMLRKWGGKINALQELYDRARITNYLFMIQPKFLKWGKSLRASSASQQELERREPLFVKKMYLGVWLRSLNMVKQETITKDILQRKLLKYILTKVWRRRFQEQLHFYSLSSINDERLKRRCLLSMKKQFYSNVKADQILREIVLKKFIKIWQALLLSKKIESGNEDNCLKNCMHIWMKRTKLRGLSRRYTENKLLRPWYSKWSVRVTKLMEQEKAANSVHCKKIGKRNYNIWRKQFAKIVELDGRLEIIVKMNALGRIGTKLDHLSRLDRVFDTRAKPLSSRRIRTKYLRVWEERHILLTEVRLSERLSIYRARRDRKLVMAKFQSYLKKLRLFQYELPRYAVEQHNRTLRGKIFGVMVERHLERENVLLSADTVRDRTILYDMFALWAYRKFDIDELAEERLNERNLRLLSTTLQGWSLRHFKAVRNERTMQLFRQRWDRAVLRGLLLLWRNRQLETIQPVVLEDTTGNNTLKTPMRKPDDSTFPGSTDIRRHKMAETISRYRKARRAIPSPLKSSTSLTTPTKRMFQQRGLRGPTDSTPRPPKLDFGNLQPLRPDSTRETTRASRTARLNGSPTHR</sequence>
<dbReference type="AlphaFoldDB" id="J7S9R5"/>
<proteinExistence type="predicted"/>
<dbReference type="STRING" id="1071383.J7S9R5"/>
<feature type="domain" description="Sfi1 spindle body" evidence="2">
    <location>
        <begin position="379"/>
        <end position="800"/>
    </location>
</feature>
<evidence type="ECO:0000259" key="2">
    <source>
        <dbReference type="Pfam" id="PF08457"/>
    </source>
</evidence>
<dbReference type="OrthoDB" id="4070448at2759"/>
<dbReference type="eggNOG" id="KOG4775">
    <property type="taxonomic scope" value="Eukaryota"/>
</dbReference>
<dbReference type="Pfam" id="PF08457">
    <property type="entry name" value="Sfi1"/>
    <property type="match status" value="1"/>
</dbReference>
<accession>J7S9R5</accession>
<evidence type="ECO:0000313" key="5">
    <source>
        <dbReference type="Proteomes" id="UP000006310"/>
    </source>
</evidence>
<dbReference type="Pfam" id="PF10638">
    <property type="entry name" value="Sfi1_C"/>
    <property type="match status" value="1"/>
</dbReference>
<reference evidence="4 5" key="1">
    <citation type="journal article" date="2011" name="Proc. Natl. Acad. Sci. U.S.A.">
        <title>Evolutionary erosion of yeast sex chromosomes by mating-type switching accidents.</title>
        <authorList>
            <person name="Gordon J.L."/>
            <person name="Armisen D."/>
            <person name="Proux-Wera E."/>
            <person name="Oheigeartaigh S.S."/>
            <person name="Byrne K.P."/>
            <person name="Wolfe K.H."/>
        </authorList>
    </citation>
    <scope>NUCLEOTIDE SEQUENCE [LARGE SCALE GENOMIC DNA]</scope>
    <source>
        <strain evidence="5">ATCC MYA-139 / BCRC 22969 / CBS 8797 / CCRC 22969 / KCTC 17520 / NBRC 10181 / NCYC 3082</strain>
    </source>
</reference>
<evidence type="ECO:0000256" key="1">
    <source>
        <dbReference type="SAM" id="MobiDB-lite"/>
    </source>
</evidence>
<dbReference type="Proteomes" id="UP000006310">
    <property type="component" value="Chromosome 8"/>
</dbReference>
<name>J7S9R5_HUIN7</name>
<evidence type="ECO:0008006" key="6">
    <source>
        <dbReference type="Google" id="ProtNLM"/>
    </source>
</evidence>
<dbReference type="GeneID" id="34527393"/>